<feature type="region of interest" description="Disordered" evidence="1">
    <location>
        <begin position="347"/>
        <end position="418"/>
    </location>
</feature>
<feature type="compositionally biased region" description="Basic and acidic residues" evidence="1">
    <location>
        <begin position="391"/>
        <end position="400"/>
    </location>
</feature>
<dbReference type="Proteomes" id="UP000278962">
    <property type="component" value="Unassembled WGS sequence"/>
</dbReference>
<reference evidence="2 3" key="1">
    <citation type="submission" date="2018-10" db="EMBL/GenBank/DDBJ databases">
        <title>Genomic Encyclopedia of Archaeal and Bacterial Type Strains, Phase II (KMG-II): from individual species to whole genera.</title>
        <authorList>
            <person name="Goeker M."/>
        </authorList>
    </citation>
    <scope>NUCLEOTIDE SEQUENCE [LARGE SCALE GENOMIC DNA]</scope>
    <source>
        <strain evidence="2 3">DSM 14954</strain>
    </source>
</reference>
<evidence type="ECO:0000313" key="3">
    <source>
        <dbReference type="Proteomes" id="UP000278962"/>
    </source>
</evidence>
<evidence type="ECO:0000313" key="2">
    <source>
        <dbReference type="EMBL" id="RKQ92526.1"/>
    </source>
</evidence>
<accession>A0A660LDZ2</accession>
<dbReference type="RefSeq" id="WP_170179029.1">
    <property type="nucleotide sequence ID" value="NZ_RBIL01000001.1"/>
</dbReference>
<protein>
    <submittedName>
        <fullName evidence="2">Uncharacterized protein</fullName>
    </submittedName>
</protein>
<feature type="region of interest" description="Disordered" evidence="1">
    <location>
        <begin position="434"/>
        <end position="459"/>
    </location>
</feature>
<sequence>MQGHPQAYFEFDQVLASHDALDPHALVAILPARDGLRVSRVDGLGLVAARRRDDFTHVVVGVSAAVELWDADFWATQPEDLEIDELEATPVDLDFVADAPPGVATRLLDAALAGPVIFFAPDEAQRTAWVAWLTYALPDGASLTFSTAGDEGVRVSATTEPSPDAIDTTAPCELAATFYSRVAAHLATRGGLQEAVARLQEPDGLALAVYGGATDLIAPHQLPLALQLITELASSGEVALAARAAAALPGAGPTTALALREPPAPVDLAPVDEHDEIVDAEVVEDEPLELPAPVAEVVEEPGPFEELHEDEVIEVPFEAAPAEPEPEPEPGPFEALDEDEVIEVPFEAVPAEPEPDEDEGLPDADAWSNLLAELKAESVEPDESLPPLPEIEQRRVRDRFVPPPEPVQPEPEPEPTELSVELGLSLEAFAQSLSQVPEPEDRVEEALPPAEEEEVISEQEIGMSLADLEAELKKDEQP</sequence>
<evidence type="ECO:0000256" key="1">
    <source>
        <dbReference type="SAM" id="MobiDB-lite"/>
    </source>
</evidence>
<feature type="compositionally biased region" description="Pro residues" evidence="1">
    <location>
        <begin position="401"/>
        <end position="410"/>
    </location>
</feature>
<keyword evidence="3" id="KW-1185">Reference proteome</keyword>
<dbReference type="EMBL" id="RBIL01000001">
    <property type="protein sequence ID" value="RKQ92526.1"/>
    <property type="molecule type" value="Genomic_DNA"/>
</dbReference>
<organism evidence="2 3">
    <name type="scientific">Solirubrobacter pauli</name>
    <dbReference type="NCBI Taxonomy" id="166793"/>
    <lineage>
        <taxon>Bacteria</taxon>
        <taxon>Bacillati</taxon>
        <taxon>Actinomycetota</taxon>
        <taxon>Thermoleophilia</taxon>
        <taxon>Solirubrobacterales</taxon>
        <taxon>Solirubrobacteraceae</taxon>
        <taxon>Solirubrobacter</taxon>
    </lineage>
</organism>
<comment type="caution">
    <text evidence="2">The sequence shown here is derived from an EMBL/GenBank/DDBJ whole genome shotgun (WGS) entry which is preliminary data.</text>
</comment>
<feature type="compositionally biased region" description="Acidic residues" evidence="1">
    <location>
        <begin position="353"/>
        <end position="362"/>
    </location>
</feature>
<gene>
    <name evidence="2" type="ORF">C8N24_2376</name>
</gene>
<dbReference type="AlphaFoldDB" id="A0A660LDZ2"/>
<name>A0A660LDZ2_9ACTN</name>
<proteinExistence type="predicted"/>